<evidence type="ECO:0000313" key="3">
    <source>
        <dbReference type="EMBL" id="MCA9727439.1"/>
    </source>
</evidence>
<feature type="chain" id="PRO_5037581193" evidence="1">
    <location>
        <begin position="23"/>
        <end position="402"/>
    </location>
</feature>
<dbReference type="PANTHER" id="PTHR47572:SF4">
    <property type="entry name" value="LACTONASE DRP35"/>
    <property type="match status" value="1"/>
</dbReference>
<organism evidence="3 4">
    <name type="scientific">Eiseniibacteriota bacterium</name>
    <dbReference type="NCBI Taxonomy" id="2212470"/>
    <lineage>
        <taxon>Bacteria</taxon>
        <taxon>Candidatus Eiseniibacteriota</taxon>
    </lineage>
</organism>
<dbReference type="InterPro" id="IPR026444">
    <property type="entry name" value="Secre_tail"/>
</dbReference>
<dbReference type="PANTHER" id="PTHR47572">
    <property type="entry name" value="LIPOPROTEIN-RELATED"/>
    <property type="match status" value="1"/>
</dbReference>
<name>A0A956RQA5_UNCEI</name>
<evidence type="ECO:0000256" key="1">
    <source>
        <dbReference type="SAM" id="SignalP"/>
    </source>
</evidence>
<keyword evidence="1" id="KW-0732">Signal</keyword>
<dbReference type="InterPro" id="IPR025965">
    <property type="entry name" value="FlgD/Vpr_Ig-like"/>
</dbReference>
<reference evidence="3" key="2">
    <citation type="journal article" date="2021" name="Microbiome">
        <title>Successional dynamics and alternative stable states in a saline activated sludge microbial community over 9 years.</title>
        <authorList>
            <person name="Wang Y."/>
            <person name="Ye J."/>
            <person name="Ju F."/>
            <person name="Liu L."/>
            <person name="Boyd J.A."/>
            <person name="Deng Y."/>
            <person name="Parks D.H."/>
            <person name="Jiang X."/>
            <person name="Yin X."/>
            <person name="Woodcroft B.J."/>
            <person name="Tyson G.W."/>
            <person name="Hugenholtz P."/>
            <person name="Polz M.F."/>
            <person name="Zhang T."/>
        </authorList>
    </citation>
    <scope>NUCLEOTIDE SEQUENCE</scope>
    <source>
        <strain evidence="3">HKST-UBA01</strain>
    </source>
</reference>
<dbReference type="Gene3D" id="2.60.40.4070">
    <property type="match status" value="1"/>
</dbReference>
<dbReference type="Gene3D" id="2.40.10.500">
    <property type="match status" value="2"/>
</dbReference>
<comment type="caution">
    <text evidence="3">The sequence shown here is derived from an EMBL/GenBank/DDBJ whole genome shotgun (WGS) entry which is preliminary data.</text>
</comment>
<dbReference type="Pfam" id="PF13860">
    <property type="entry name" value="FlgD_ig"/>
    <property type="match status" value="1"/>
</dbReference>
<dbReference type="EMBL" id="JAGQHR010000165">
    <property type="protein sequence ID" value="MCA9727439.1"/>
    <property type="molecule type" value="Genomic_DNA"/>
</dbReference>
<proteinExistence type="predicted"/>
<dbReference type="SUPFAM" id="SSF101898">
    <property type="entry name" value="NHL repeat"/>
    <property type="match status" value="1"/>
</dbReference>
<dbReference type="NCBIfam" id="TIGR04183">
    <property type="entry name" value="Por_Secre_tail"/>
    <property type="match status" value="1"/>
</dbReference>
<feature type="domain" description="FlgD/Vpr Ig-like" evidence="2">
    <location>
        <begin position="325"/>
        <end position="383"/>
    </location>
</feature>
<protein>
    <submittedName>
        <fullName evidence="3">T9SS type A sorting domain-containing protein</fullName>
    </submittedName>
</protein>
<gene>
    <name evidence="3" type="ORF">KC729_07135</name>
</gene>
<dbReference type="Proteomes" id="UP000697710">
    <property type="component" value="Unassembled WGS sequence"/>
</dbReference>
<dbReference type="Gene3D" id="2.120.10.30">
    <property type="entry name" value="TolB, C-terminal domain"/>
    <property type="match status" value="1"/>
</dbReference>
<feature type="signal peptide" evidence="1">
    <location>
        <begin position="1"/>
        <end position="22"/>
    </location>
</feature>
<dbReference type="InterPro" id="IPR011042">
    <property type="entry name" value="6-blade_b-propeller_TolB-like"/>
</dbReference>
<reference evidence="3" key="1">
    <citation type="submission" date="2020-04" db="EMBL/GenBank/DDBJ databases">
        <authorList>
            <person name="Zhang T."/>
        </authorList>
    </citation>
    <scope>NUCLEOTIDE SEQUENCE</scope>
    <source>
        <strain evidence="3">HKST-UBA01</strain>
    </source>
</reference>
<dbReference type="InterPro" id="IPR051262">
    <property type="entry name" value="SMP-30/CGR1_Lactonase"/>
</dbReference>
<evidence type="ECO:0000313" key="4">
    <source>
        <dbReference type="Proteomes" id="UP000697710"/>
    </source>
</evidence>
<sequence>MRAMLRLGILSAVLAAAGPGYAQDVVTITEVIDGGSGGLAVDTGGNIYIGDFGPDLGGHGTRVFKVTPDGTVSVFADGFDGASGNDFDSQGNLFQSNINAWRIDKIAPDGTVAPFTNVGIIAPVGIAIDDADTLYVCNCGTHNIRKIAPDGTSSFYVGSPLFACPNGITMDDDHNLYVANFQDGNLIKITPDRTVSLFATIPGNNNGHVSYHNGLLYVVARGANQIYSVTLDGTVRLVAGSGERGNADGSLLEAQFSLPNDVVPDPSGRYLYVNDVVGGMAQNDTAPMVLRRIDLEAVADAPEAPVETGSWPLQIDAVRPNPFGSSVTISFSLTETMPVLATIHDVQGRQVRRVMDQSLDAGAHQLVWSGIDDSDQPVGPGVYFYRFRTPDRTQSGRIQLVR</sequence>
<dbReference type="AlphaFoldDB" id="A0A956RQA5"/>
<evidence type="ECO:0000259" key="2">
    <source>
        <dbReference type="Pfam" id="PF13860"/>
    </source>
</evidence>
<accession>A0A956RQA5</accession>